<organism evidence="4 5">
    <name type="scientific">Candidatus Roizmanbacteria bacterium CG_4_9_14_0_8_um_filter_34_12</name>
    <dbReference type="NCBI Taxonomy" id="1974840"/>
    <lineage>
        <taxon>Bacteria</taxon>
        <taxon>Candidatus Roizmaniibacteriota</taxon>
    </lineage>
</organism>
<feature type="domain" description="DprA winged helix" evidence="3">
    <location>
        <begin position="315"/>
        <end position="364"/>
    </location>
</feature>
<reference evidence="5" key="1">
    <citation type="submission" date="2017-09" db="EMBL/GenBank/DDBJ databases">
        <title>Depth-based differentiation of microbial function through sediment-hosted aquifers and enrichment of novel symbionts in the deep terrestrial subsurface.</title>
        <authorList>
            <person name="Probst A.J."/>
            <person name="Ladd B."/>
            <person name="Jarett J.K."/>
            <person name="Geller-Mcgrath D.E."/>
            <person name="Sieber C.M.K."/>
            <person name="Emerson J.B."/>
            <person name="Anantharaman K."/>
            <person name="Thomas B.C."/>
            <person name="Malmstrom R."/>
            <person name="Stieglmeier M."/>
            <person name="Klingl A."/>
            <person name="Woyke T."/>
            <person name="Ryan C.M."/>
            <person name="Banfield J.F."/>
        </authorList>
    </citation>
    <scope>NUCLEOTIDE SEQUENCE [LARGE SCALE GENOMIC DNA]</scope>
</reference>
<comment type="similarity">
    <text evidence="1">Belongs to the DprA/Smf family.</text>
</comment>
<feature type="domain" description="Smf/DprA SLOG" evidence="2">
    <location>
        <begin position="87"/>
        <end position="298"/>
    </location>
</feature>
<evidence type="ECO:0000256" key="1">
    <source>
        <dbReference type="ARBA" id="ARBA00006525"/>
    </source>
</evidence>
<evidence type="ECO:0000259" key="3">
    <source>
        <dbReference type="Pfam" id="PF17782"/>
    </source>
</evidence>
<dbReference type="InterPro" id="IPR010994">
    <property type="entry name" value="RuvA_2-like"/>
</dbReference>
<dbReference type="Pfam" id="PF17782">
    <property type="entry name" value="WHD_DprA"/>
    <property type="match status" value="1"/>
</dbReference>
<dbReference type="Gene3D" id="1.10.10.10">
    <property type="entry name" value="Winged helix-like DNA-binding domain superfamily/Winged helix DNA-binding domain"/>
    <property type="match status" value="1"/>
</dbReference>
<dbReference type="GO" id="GO:0009294">
    <property type="term" value="P:DNA-mediated transformation"/>
    <property type="evidence" value="ECO:0007669"/>
    <property type="project" value="InterPro"/>
</dbReference>
<sequence>MMKIMSMKKYLDDQPYYLGFSHCYGIGPMRYKKLLEVFGDLKIAYHAKQEQLSPILGFKIAADFCRFRAGFDLEKKLLELEKKEITLISQVDPHYPPQLLELIDAPICLYVKGKINLYDWKNMMLLAVVGTRQPTAYGKQLAKKFAFELTQAGVTVISGMAIGVDALAHEGALQAKGKTIAVLGCGVDMIYPPSNRWIYEKILKNNGLIISEFPPGHLVMKGLFVARNRIISGISAGVLVIEGAKDSGALITARYAAEQGREVYAVPGPISSSLSAAPNSLLKQGAALVSETQDVLNGFGIKTVSIKKKLYLNQNLSNTETLIIKLLEKETLLIDEIIIRTQLNALIISQQLSNLEIKGLVEKARDGKYQIK</sequence>
<evidence type="ECO:0000313" key="5">
    <source>
        <dbReference type="Proteomes" id="UP000229706"/>
    </source>
</evidence>
<dbReference type="Proteomes" id="UP000229706">
    <property type="component" value="Unassembled WGS sequence"/>
</dbReference>
<dbReference type="SUPFAM" id="SSF47781">
    <property type="entry name" value="RuvA domain 2-like"/>
    <property type="match status" value="1"/>
</dbReference>
<protein>
    <submittedName>
        <fullName evidence="4">DNA-protecting protein DprA</fullName>
    </submittedName>
</protein>
<dbReference type="PANTHER" id="PTHR43022">
    <property type="entry name" value="PROTEIN SMF"/>
    <property type="match status" value="1"/>
</dbReference>
<dbReference type="InterPro" id="IPR003488">
    <property type="entry name" value="DprA"/>
</dbReference>
<dbReference type="EMBL" id="PFTH01000029">
    <property type="protein sequence ID" value="PJB89461.1"/>
    <property type="molecule type" value="Genomic_DNA"/>
</dbReference>
<dbReference type="SUPFAM" id="SSF102405">
    <property type="entry name" value="MCP/YpsA-like"/>
    <property type="match status" value="1"/>
</dbReference>
<dbReference type="NCBIfam" id="TIGR00732">
    <property type="entry name" value="dprA"/>
    <property type="match status" value="1"/>
</dbReference>
<evidence type="ECO:0000313" key="4">
    <source>
        <dbReference type="EMBL" id="PJB89461.1"/>
    </source>
</evidence>
<dbReference type="Pfam" id="PF02481">
    <property type="entry name" value="DNA_processg_A"/>
    <property type="match status" value="1"/>
</dbReference>
<dbReference type="InterPro" id="IPR057666">
    <property type="entry name" value="DrpA_SLOG"/>
</dbReference>
<dbReference type="PANTHER" id="PTHR43022:SF1">
    <property type="entry name" value="PROTEIN SMF"/>
    <property type="match status" value="1"/>
</dbReference>
<name>A0A2M8DE70_9BACT</name>
<evidence type="ECO:0000259" key="2">
    <source>
        <dbReference type="Pfam" id="PF02481"/>
    </source>
</evidence>
<dbReference type="Gene3D" id="3.40.50.450">
    <property type="match status" value="1"/>
</dbReference>
<dbReference type="AlphaFoldDB" id="A0A2M8DE70"/>
<proteinExistence type="inferred from homology"/>
<dbReference type="InterPro" id="IPR036388">
    <property type="entry name" value="WH-like_DNA-bd_sf"/>
</dbReference>
<gene>
    <name evidence="4" type="primary">dprA</name>
    <name evidence="4" type="ORF">CO083_00705</name>
</gene>
<dbReference type="InterPro" id="IPR041614">
    <property type="entry name" value="DprA_WH"/>
</dbReference>
<comment type="caution">
    <text evidence="4">The sequence shown here is derived from an EMBL/GenBank/DDBJ whole genome shotgun (WGS) entry which is preliminary data.</text>
</comment>
<accession>A0A2M8DE70</accession>